<feature type="compositionally biased region" description="Basic and acidic residues" evidence="1">
    <location>
        <begin position="345"/>
        <end position="364"/>
    </location>
</feature>
<protein>
    <submittedName>
        <fullName evidence="2">Uncharacterized protein</fullName>
    </submittedName>
</protein>
<feature type="region of interest" description="Disordered" evidence="1">
    <location>
        <begin position="344"/>
        <end position="364"/>
    </location>
</feature>
<evidence type="ECO:0000256" key="1">
    <source>
        <dbReference type="SAM" id="MobiDB-lite"/>
    </source>
</evidence>
<comment type="caution">
    <text evidence="2">The sequence shown here is derived from an EMBL/GenBank/DDBJ whole genome shotgun (WGS) entry which is preliminary data.</text>
</comment>
<accession>A0A423GEL8</accession>
<evidence type="ECO:0000313" key="3">
    <source>
        <dbReference type="Proteomes" id="UP000284049"/>
    </source>
</evidence>
<reference evidence="2 3" key="1">
    <citation type="submission" date="2016-10" db="EMBL/GenBank/DDBJ databases">
        <title>Comparative genome analysis of multiple Pseudomonas spp. focuses on biocontrol and plant growth promoting traits.</title>
        <authorList>
            <person name="Tao X.-Y."/>
            <person name="Taylor C.G."/>
        </authorList>
    </citation>
    <scope>NUCLEOTIDE SEQUENCE [LARGE SCALE GENOMIC DNA]</scope>
    <source>
        <strain evidence="2 3">Wood3</strain>
    </source>
</reference>
<dbReference type="EMBL" id="MOBC01000004">
    <property type="protein sequence ID" value="ROM85432.1"/>
    <property type="molecule type" value="Genomic_DNA"/>
</dbReference>
<evidence type="ECO:0000313" key="2">
    <source>
        <dbReference type="EMBL" id="ROM85432.1"/>
    </source>
</evidence>
<gene>
    <name evidence="2" type="ORF">BK652_07165</name>
</gene>
<feature type="region of interest" description="Disordered" evidence="1">
    <location>
        <begin position="402"/>
        <end position="434"/>
    </location>
</feature>
<sequence>MKVLPKVFVYPEGQRIWLVRASGGKHFQNFLKHGVVAIAHIDKLIKKHALDEIPSREILRRYLEAESDSFFDSPLAVLKKLDDTSTELEQDVELAEEEYFESKMSLANREAQVNKFAQEMCVGDLVVTLCKTHIAIGQFTSESYIDETVLVNKIYRRSKEPKVEYLESKLRRNVAWGKPIARELLSAGLKKPLLARNTVSSLDEYWDKIYCLIYPIFVRSNVVYFSNRVAKVGPVGTRSMCKLLDFVVCTQLTTDALLKPTMPGFDLARLLEDSLHGTDFHERLTSQAEVMSPGYFHHAIQVLNGVKPEIYARVLASLLAFGLTGCQGGSDALTSLSEEIVSTLKQDDMSQERTAKPADRDKTDKMLEEYKQIMGKKGITSLTSSLDLKLANADSALPSISFSPQIDIESSSEKTMGPKQHSSGTGEQFRLDLE</sequence>
<dbReference type="Proteomes" id="UP000284049">
    <property type="component" value="Unassembled WGS sequence"/>
</dbReference>
<organism evidence="2 3">
    <name type="scientific">Pseudomonas brassicacearum</name>
    <dbReference type="NCBI Taxonomy" id="930166"/>
    <lineage>
        <taxon>Bacteria</taxon>
        <taxon>Pseudomonadati</taxon>
        <taxon>Pseudomonadota</taxon>
        <taxon>Gammaproteobacteria</taxon>
        <taxon>Pseudomonadales</taxon>
        <taxon>Pseudomonadaceae</taxon>
        <taxon>Pseudomonas</taxon>
    </lineage>
</organism>
<dbReference type="AlphaFoldDB" id="A0A423GEL8"/>
<proteinExistence type="predicted"/>
<name>A0A423GEL8_9PSED</name>